<evidence type="ECO:0000313" key="2">
    <source>
        <dbReference type="Proteomes" id="UP001596058"/>
    </source>
</evidence>
<sequence>MKSSWLDRYGHKDGHFPEVADHRELFDMQPDAAADWEVSFYRSILVADGVLLLGGGRSTLIAGLITLSRRIPIVAVAHFGGGGEKIWAYANREPNYTTSAELATMAEPWHPGAATAITGSLIDQHARRLSAHRLADRERKRAHQRTSAPAKV</sequence>
<name>A0ABW1CW25_9ACTN</name>
<gene>
    <name evidence="1" type="ORF">ACFPZ3_39725</name>
</gene>
<keyword evidence="2" id="KW-1185">Reference proteome</keyword>
<comment type="caution">
    <text evidence="1">The sequence shown here is derived from an EMBL/GenBank/DDBJ whole genome shotgun (WGS) entry which is preliminary data.</text>
</comment>
<accession>A0ABW1CW25</accession>
<protein>
    <submittedName>
        <fullName evidence="1">Uncharacterized protein</fullName>
    </submittedName>
</protein>
<dbReference type="RefSeq" id="WP_379519520.1">
    <property type="nucleotide sequence ID" value="NZ_JBHSPA010000050.1"/>
</dbReference>
<proteinExistence type="predicted"/>
<dbReference type="EMBL" id="JBHSPA010000050">
    <property type="protein sequence ID" value="MFC5830026.1"/>
    <property type="molecule type" value="Genomic_DNA"/>
</dbReference>
<evidence type="ECO:0000313" key="1">
    <source>
        <dbReference type="EMBL" id="MFC5830026.1"/>
    </source>
</evidence>
<dbReference type="Proteomes" id="UP001596058">
    <property type="component" value="Unassembled WGS sequence"/>
</dbReference>
<organism evidence="1 2">
    <name type="scientific">Nonomuraea insulae</name>
    <dbReference type="NCBI Taxonomy" id="1616787"/>
    <lineage>
        <taxon>Bacteria</taxon>
        <taxon>Bacillati</taxon>
        <taxon>Actinomycetota</taxon>
        <taxon>Actinomycetes</taxon>
        <taxon>Streptosporangiales</taxon>
        <taxon>Streptosporangiaceae</taxon>
        <taxon>Nonomuraea</taxon>
    </lineage>
</organism>
<reference evidence="2" key="1">
    <citation type="journal article" date="2019" name="Int. J. Syst. Evol. Microbiol.">
        <title>The Global Catalogue of Microorganisms (GCM) 10K type strain sequencing project: providing services to taxonomists for standard genome sequencing and annotation.</title>
        <authorList>
            <consortium name="The Broad Institute Genomics Platform"/>
            <consortium name="The Broad Institute Genome Sequencing Center for Infectious Disease"/>
            <person name="Wu L."/>
            <person name="Ma J."/>
        </authorList>
    </citation>
    <scope>NUCLEOTIDE SEQUENCE [LARGE SCALE GENOMIC DNA]</scope>
    <source>
        <strain evidence="2">CCUG 53903</strain>
    </source>
</reference>